<proteinExistence type="predicted"/>
<protein>
    <submittedName>
        <fullName evidence="1">Uncharacterized protein</fullName>
    </submittedName>
</protein>
<sequence length="90" mass="8501">MEVAVVLAEAGAGGDGGGKTRGVRVTPGGTVVAVCHGRHDGAAAGAFPTPAAPSAAAGADEAAYAVVMPATSGKSASATPAACTGRLRRR</sequence>
<name>A0A543PXE0_9MICO</name>
<dbReference type="RefSeq" id="WP_141821635.1">
    <property type="nucleotide sequence ID" value="NZ_BAAAQC010000022.1"/>
</dbReference>
<dbReference type="Proteomes" id="UP000320085">
    <property type="component" value="Unassembled WGS sequence"/>
</dbReference>
<evidence type="ECO:0000313" key="1">
    <source>
        <dbReference type="EMBL" id="TQN48748.1"/>
    </source>
</evidence>
<reference evidence="1 2" key="1">
    <citation type="submission" date="2019-06" db="EMBL/GenBank/DDBJ databases">
        <title>Sequencing the genomes of 1000 actinobacteria strains.</title>
        <authorList>
            <person name="Klenk H.-P."/>
        </authorList>
    </citation>
    <scope>NUCLEOTIDE SEQUENCE [LARGE SCALE GENOMIC DNA]</scope>
    <source>
        <strain evidence="1 2">DSM 21776</strain>
    </source>
</reference>
<dbReference type="AlphaFoldDB" id="A0A543PXE0"/>
<gene>
    <name evidence="1" type="ORF">FHX52_1894</name>
</gene>
<accession>A0A543PXE0</accession>
<organism evidence="1 2">
    <name type="scientific">Humibacillus xanthopallidus</name>
    <dbReference type="NCBI Taxonomy" id="412689"/>
    <lineage>
        <taxon>Bacteria</taxon>
        <taxon>Bacillati</taxon>
        <taxon>Actinomycetota</taxon>
        <taxon>Actinomycetes</taxon>
        <taxon>Micrococcales</taxon>
        <taxon>Intrasporangiaceae</taxon>
        <taxon>Humibacillus</taxon>
    </lineage>
</organism>
<dbReference type="EMBL" id="VFQF01000001">
    <property type="protein sequence ID" value="TQN48748.1"/>
    <property type="molecule type" value="Genomic_DNA"/>
</dbReference>
<evidence type="ECO:0000313" key="2">
    <source>
        <dbReference type="Proteomes" id="UP000320085"/>
    </source>
</evidence>
<comment type="caution">
    <text evidence="1">The sequence shown here is derived from an EMBL/GenBank/DDBJ whole genome shotgun (WGS) entry which is preliminary data.</text>
</comment>